<keyword evidence="5" id="KW-0812">Transmembrane</keyword>
<evidence type="ECO:0000256" key="9">
    <source>
        <dbReference type="ARBA" id="ARBA00022963"/>
    </source>
</evidence>
<dbReference type="EMBL" id="HG529571">
    <property type="protein sequence ID" value="CDI53194.1"/>
    <property type="molecule type" value="Genomic_DNA"/>
</dbReference>
<keyword evidence="3" id="KW-1003">Cell membrane</keyword>
<dbReference type="GO" id="GO:0019369">
    <property type="term" value="P:arachidonate metabolic process"/>
    <property type="evidence" value="ECO:0007669"/>
    <property type="project" value="TreeGrafter"/>
</dbReference>
<evidence type="ECO:0000256" key="11">
    <source>
        <dbReference type="ARBA" id="ARBA00023098"/>
    </source>
</evidence>
<dbReference type="GO" id="GO:0046340">
    <property type="term" value="P:diacylglycerol catabolic process"/>
    <property type="evidence" value="ECO:0007669"/>
    <property type="project" value="TreeGrafter"/>
</dbReference>
<dbReference type="CDD" id="cd00519">
    <property type="entry name" value="Lipase_3"/>
    <property type="match status" value="1"/>
</dbReference>
<protein>
    <recommendedName>
        <fullName evidence="14">sn-1-specific diacylglycerol lipase</fullName>
        <ecNumber evidence="14">3.1.1.116</ecNumber>
    </recommendedName>
</protein>
<dbReference type="InterPro" id="IPR052214">
    <property type="entry name" value="DAG_Lipase-Related"/>
</dbReference>
<evidence type="ECO:0000256" key="8">
    <source>
        <dbReference type="ARBA" id="ARBA00022837"/>
    </source>
</evidence>
<evidence type="ECO:0000256" key="10">
    <source>
        <dbReference type="ARBA" id="ARBA00022989"/>
    </source>
</evidence>
<evidence type="ECO:0000256" key="4">
    <source>
        <dbReference type="ARBA" id="ARBA00022553"/>
    </source>
</evidence>
<dbReference type="GO" id="GO:0016298">
    <property type="term" value="F:lipase activity"/>
    <property type="evidence" value="ECO:0007669"/>
    <property type="project" value="TreeGrafter"/>
</dbReference>
<comment type="catalytic activity">
    <reaction evidence="13">
        <text>a 1,2-diacyl-sn-glycerol + H2O = a 2-acylglycerol + a fatty acid + H(+)</text>
        <dbReference type="Rhea" id="RHEA:33275"/>
        <dbReference type="ChEBI" id="CHEBI:15377"/>
        <dbReference type="ChEBI" id="CHEBI:15378"/>
        <dbReference type="ChEBI" id="CHEBI:17389"/>
        <dbReference type="ChEBI" id="CHEBI:17815"/>
        <dbReference type="ChEBI" id="CHEBI:28868"/>
        <dbReference type="EC" id="3.1.1.116"/>
    </reaction>
    <physiologicalReaction direction="left-to-right" evidence="13">
        <dbReference type="Rhea" id="RHEA:33276"/>
    </physiologicalReaction>
</comment>
<dbReference type="EC" id="3.1.1.116" evidence="14"/>
<name>A0A077R7Q8_9BASI</name>
<dbReference type="InterPro" id="IPR002921">
    <property type="entry name" value="Fungal_lipase-type"/>
</dbReference>
<dbReference type="AlphaFoldDB" id="A0A077R7Q8"/>
<keyword evidence="6" id="KW-0479">Metal-binding</keyword>
<comment type="subcellular location">
    <subcellularLocation>
        <location evidence="2">Cell membrane</location>
        <topology evidence="2">Multi-pass membrane protein</topology>
    </subcellularLocation>
</comment>
<keyword evidence="12" id="KW-0472">Membrane</keyword>
<organism evidence="16">
    <name type="scientific">Melanopsichium pennsylvanicum 4</name>
    <dbReference type="NCBI Taxonomy" id="1398559"/>
    <lineage>
        <taxon>Eukaryota</taxon>
        <taxon>Fungi</taxon>
        <taxon>Dikarya</taxon>
        <taxon>Basidiomycota</taxon>
        <taxon>Ustilaginomycotina</taxon>
        <taxon>Ustilaginomycetes</taxon>
        <taxon>Ustilaginales</taxon>
        <taxon>Ustilaginaceae</taxon>
        <taxon>Melanopsichium</taxon>
    </lineage>
</organism>
<evidence type="ECO:0000256" key="6">
    <source>
        <dbReference type="ARBA" id="ARBA00022723"/>
    </source>
</evidence>
<sequence>MTSPQVSASQPDSLHPDLRSFNESNRDLVRTIKWCGRLAISAYGLHVHIVDLPPTFTPSGERFSRQTFAYLSRLNADDVLHADIQSLDADADYSPTFYVVRDYVRKVVCIAVRGTQSFSDIIVDLELQTEEIELPQVQPTPGEEFRCHAGIWRAAKALVSPQSKLFATLRQALAENEGFGVMFCGHSLGGAIASAAALLLAEYFIPDGADPDSGTWVTNMSSGLPARRPIRAVSFASPVSMTADLAGRAALGSVPLVTTVVLGSDIIPRVGHGQIRELRRVLGALSRVRRRHAMASSEGQDDARVHILRSYWDWRSITKAEGADDVMLHRKERIEEQLWSLRRDVESDLYAAIKARLDAESTAGARIPPSPWVGPQQRDEAPLHALATRRQELDTATLRSEAAQGGPLIPPGRCIWINNKQIHHVESPLAFFSLPELRSDMFAAHFPAAYEEAILELRT</sequence>
<evidence type="ECO:0000256" key="1">
    <source>
        <dbReference type="ARBA" id="ARBA00001913"/>
    </source>
</evidence>
<proteinExistence type="predicted"/>
<feature type="domain" description="Fungal lipase-type" evidence="15">
    <location>
        <begin position="110"/>
        <end position="270"/>
    </location>
</feature>
<evidence type="ECO:0000256" key="7">
    <source>
        <dbReference type="ARBA" id="ARBA00022801"/>
    </source>
</evidence>
<evidence type="ECO:0000256" key="14">
    <source>
        <dbReference type="ARBA" id="ARBA00026104"/>
    </source>
</evidence>
<dbReference type="Pfam" id="PF01764">
    <property type="entry name" value="Lipase_3"/>
    <property type="match status" value="1"/>
</dbReference>
<accession>A0A077R7Q8</accession>
<evidence type="ECO:0000259" key="15">
    <source>
        <dbReference type="Pfam" id="PF01764"/>
    </source>
</evidence>
<keyword evidence="9" id="KW-0442">Lipid degradation</keyword>
<dbReference type="PANTHER" id="PTHR45792">
    <property type="entry name" value="DIACYLGLYCEROL LIPASE HOMOLOG-RELATED"/>
    <property type="match status" value="1"/>
</dbReference>
<keyword evidence="8" id="KW-0106">Calcium</keyword>
<evidence type="ECO:0000256" key="12">
    <source>
        <dbReference type="ARBA" id="ARBA00023136"/>
    </source>
</evidence>
<dbReference type="SUPFAM" id="SSF53474">
    <property type="entry name" value="alpha/beta-Hydrolases"/>
    <property type="match status" value="1"/>
</dbReference>
<keyword evidence="4" id="KW-0597">Phosphoprotein</keyword>
<keyword evidence="10" id="KW-1133">Transmembrane helix</keyword>
<evidence type="ECO:0000256" key="3">
    <source>
        <dbReference type="ARBA" id="ARBA00022475"/>
    </source>
</evidence>
<keyword evidence="7" id="KW-0378">Hydrolase</keyword>
<dbReference type="PANTHER" id="PTHR45792:SF8">
    <property type="entry name" value="DIACYLGLYCEROL LIPASE-ALPHA"/>
    <property type="match status" value="1"/>
</dbReference>
<comment type="cofactor">
    <cofactor evidence="1">
        <name>Ca(2+)</name>
        <dbReference type="ChEBI" id="CHEBI:29108"/>
    </cofactor>
</comment>
<evidence type="ECO:0000313" key="16">
    <source>
        <dbReference type="EMBL" id="CDI53194.1"/>
    </source>
</evidence>
<keyword evidence="11" id="KW-0443">Lipid metabolism</keyword>
<dbReference type="Gene3D" id="3.40.50.1820">
    <property type="entry name" value="alpha/beta hydrolase"/>
    <property type="match status" value="1"/>
</dbReference>
<evidence type="ECO:0000256" key="2">
    <source>
        <dbReference type="ARBA" id="ARBA00004651"/>
    </source>
</evidence>
<evidence type="ECO:0000256" key="13">
    <source>
        <dbReference type="ARBA" id="ARBA00024531"/>
    </source>
</evidence>
<dbReference type="GO" id="GO:0046872">
    <property type="term" value="F:metal ion binding"/>
    <property type="evidence" value="ECO:0007669"/>
    <property type="project" value="UniProtKB-KW"/>
</dbReference>
<dbReference type="GO" id="GO:0005886">
    <property type="term" value="C:plasma membrane"/>
    <property type="evidence" value="ECO:0007669"/>
    <property type="project" value="UniProtKB-SubCell"/>
</dbReference>
<reference evidence="16" key="1">
    <citation type="journal article" date="2014" name="Genome Biol. Evol.">
        <title>Gene Loss Rather Than Gene Gain Is Associated with a Host Jump from Monocots to Dicots in the Smut Fungus Melanopsichium pennsylvanicum.</title>
        <authorList>
            <person name="Sharma R."/>
            <person name="Mishra B."/>
            <person name="Runge F."/>
            <person name="Thines M."/>
        </authorList>
    </citation>
    <scope>NUCLEOTIDE SEQUENCE</scope>
    <source>
        <strain evidence="16">4</strain>
    </source>
</reference>
<dbReference type="InterPro" id="IPR029058">
    <property type="entry name" value="AB_hydrolase_fold"/>
</dbReference>
<evidence type="ECO:0000256" key="5">
    <source>
        <dbReference type="ARBA" id="ARBA00022692"/>
    </source>
</evidence>